<gene>
    <name evidence="1" type="ORF">EYB31_01405</name>
</gene>
<accession>A0A4V2J4Z4</accession>
<sequence>MGETQNDKIILFPKTIEYYQVEITRLLEAEKYREAMRVLRFLLQCQSGSSETSQEWLALLNWLEMVHPEGAYDQEEQDEPELSESDLLHLSVQQKTETDGLYAEKLLLSLERSDSPDKQVMALEQLVYLNHPRIDDVIIRWLTTEEMHPAIQFKGLQVLKRRGVSGPIELEKWNETVVLEIAETPANIDEFPSQTLEIVQRIQKISEVTQPTLVYFAEETWHEFLAFAYGTSIYRQLLKHEPEMADIWAAALHLTLQEAMTASGSKEEILELYGITSDMAFYWEQTYRVMKQYMRLIGPAGM</sequence>
<dbReference type="AlphaFoldDB" id="A0A4V2J4Z4"/>
<organism evidence="1 2">
    <name type="scientific">Paenibacillus thalictri</name>
    <dbReference type="NCBI Taxonomy" id="2527873"/>
    <lineage>
        <taxon>Bacteria</taxon>
        <taxon>Bacillati</taxon>
        <taxon>Bacillota</taxon>
        <taxon>Bacilli</taxon>
        <taxon>Bacillales</taxon>
        <taxon>Paenibacillaceae</taxon>
        <taxon>Paenibacillus</taxon>
    </lineage>
</organism>
<name>A0A4V2J4Z4_9BACL</name>
<comment type="caution">
    <text evidence="1">The sequence shown here is derived from an EMBL/GenBank/DDBJ whole genome shotgun (WGS) entry which is preliminary data.</text>
</comment>
<dbReference type="RefSeq" id="WP_131011469.1">
    <property type="nucleotide sequence ID" value="NZ_SIRE01000002.1"/>
</dbReference>
<dbReference type="EMBL" id="SIRE01000002">
    <property type="protein sequence ID" value="TBL81682.1"/>
    <property type="molecule type" value="Genomic_DNA"/>
</dbReference>
<protein>
    <submittedName>
        <fullName evidence="1">Uncharacterized protein</fullName>
    </submittedName>
</protein>
<dbReference type="Proteomes" id="UP000293142">
    <property type="component" value="Unassembled WGS sequence"/>
</dbReference>
<dbReference type="OrthoDB" id="2677436at2"/>
<proteinExistence type="predicted"/>
<keyword evidence="2" id="KW-1185">Reference proteome</keyword>
<reference evidence="1 2" key="1">
    <citation type="submission" date="2019-02" db="EMBL/GenBank/DDBJ databases">
        <title>Paenibacillus sp. nov., isolated from surface-sterilized tissue of Thalictrum simplex L.</title>
        <authorList>
            <person name="Tuo L."/>
        </authorList>
    </citation>
    <scope>NUCLEOTIDE SEQUENCE [LARGE SCALE GENOMIC DNA]</scope>
    <source>
        <strain evidence="1 2">N2SHLJ1</strain>
    </source>
</reference>
<evidence type="ECO:0000313" key="1">
    <source>
        <dbReference type="EMBL" id="TBL81682.1"/>
    </source>
</evidence>
<evidence type="ECO:0000313" key="2">
    <source>
        <dbReference type="Proteomes" id="UP000293142"/>
    </source>
</evidence>